<organism evidence="1 2">
    <name type="scientific">Arctium lappa</name>
    <name type="common">Greater burdock</name>
    <name type="synonym">Lappa major</name>
    <dbReference type="NCBI Taxonomy" id="4217"/>
    <lineage>
        <taxon>Eukaryota</taxon>
        <taxon>Viridiplantae</taxon>
        <taxon>Streptophyta</taxon>
        <taxon>Embryophyta</taxon>
        <taxon>Tracheophyta</taxon>
        <taxon>Spermatophyta</taxon>
        <taxon>Magnoliopsida</taxon>
        <taxon>eudicotyledons</taxon>
        <taxon>Gunneridae</taxon>
        <taxon>Pentapetalae</taxon>
        <taxon>asterids</taxon>
        <taxon>campanulids</taxon>
        <taxon>Asterales</taxon>
        <taxon>Asteraceae</taxon>
        <taxon>Carduoideae</taxon>
        <taxon>Cardueae</taxon>
        <taxon>Arctiinae</taxon>
        <taxon>Arctium</taxon>
    </lineage>
</organism>
<evidence type="ECO:0000313" key="2">
    <source>
        <dbReference type="Proteomes" id="UP001055879"/>
    </source>
</evidence>
<keyword evidence="2" id="KW-1185">Reference proteome</keyword>
<comment type="caution">
    <text evidence="1">The sequence shown here is derived from an EMBL/GenBank/DDBJ whole genome shotgun (WGS) entry which is preliminary data.</text>
</comment>
<proteinExistence type="predicted"/>
<reference evidence="1 2" key="2">
    <citation type="journal article" date="2022" name="Mol. Ecol. Resour.">
        <title>The genomes of chicory, endive, great burdock and yacon provide insights into Asteraceae paleo-polyploidization history and plant inulin production.</title>
        <authorList>
            <person name="Fan W."/>
            <person name="Wang S."/>
            <person name="Wang H."/>
            <person name="Wang A."/>
            <person name="Jiang F."/>
            <person name="Liu H."/>
            <person name="Zhao H."/>
            <person name="Xu D."/>
            <person name="Zhang Y."/>
        </authorList>
    </citation>
    <scope>NUCLEOTIDE SEQUENCE [LARGE SCALE GENOMIC DNA]</scope>
    <source>
        <strain evidence="2">cv. Niubang</strain>
    </source>
</reference>
<evidence type="ECO:0000313" key="1">
    <source>
        <dbReference type="EMBL" id="KAI3714908.1"/>
    </source>
</evidence>
<protein>
    <submittedName>
        <fullName evidence="1">Uncharacterized protein</fullName>
    </submittedName>
</protein>
<reference evidence="2" key="1">
    <citation type="journal article" date="2022" name="Mol. Ecol. Resour.">
        <title>The genomes of chicory, endive, great burdock and yacon provide insights into Asteraceae palaeo-polyploidization history and plant inulin production.</title>
        <authorList>
            <person name="Fan W."/>
            <person name="Wang S."/>
            <person name="Wang H."/>
            <person name="Wang A."/>
            <person name="Jiang F."/>
            <person name="Liu H."/>
            <person name="Zhao H."/>
            <person name="Xu D."/>
            <person name="Zhang Y."/>
        </authorList>
    </citation>
    <scope>NUCLEOTIDE SEQUENCE [LARGE SCALE GENOMIC DNA]</scope>
    <source>
        <strain evidence="2">cv. Niubang</strain>
    </source>
</reference>
<dbReference type="EMBL" id="CM042053">
    <property type="protein sequence ID" value="KAI3714908.1"/>
    <property type="molecule type" value="Genomic_DNA"/>
</dbReference>
<gene>
    <name evidence="1" type="ORF">L6452_21870</name>
</gene>
<accession>A0ACB9AYZ0</accession>
<sequence length="90" mass="9720">MEVIGIVWCSKKKLIDPAVKGALNVLSSCSKVPSIKRVVLTSSVAAVLYNGSPLTPEDVVDESWFSNQGICKETKRKCDGILMVGANCRH</sequence>
<name>A0ACB9AYZ0_ARCLA</name>
<dbReference type="Proteomes" id="UP001055879">
    <property type="component" value="Linkage Group LG07"/>
</dbReference>